<dbReference type="Pfam" id="PF00134">
    <property type="entry name" value="Cyclin_N"/>
    <property type="match status" value="1"/>
</dbReference>
<feature type="domain" description="Cyclin-like" evidence="3">
    <location>
        <begin position="233"/>
        <end position="319"/>
    </location>
</feature>
<protein>
    <submittedName>
        <fullName evidence="4">Cyclin B-like protein</fullName>
    </submittedName>
</protein>
<dbReference type="Proteomes" id="UP000315496">
    <property type="component" value="Chromosome 1"/>
</dbReference>
<dbReference type="EMBL" id="VDLU01000001">
    <property type="protein sequence ID" value="TNJ29627.1"/>
    <property type="molecule type" value="Genomic_DNA"/>
</dbReference>
<dbReference type="VEuPathDB" id="GiardiaDB:GMRT_16281"/>
<accession>A0A4Z1T907</accession>
<evidence type="ECO:0000256" key="1">
    <source>
        <dbReference type="RuleBase" id="RU000383"/>
    </source>
</evidence>
<dbReference type="Gene3D" id="1.10.472.10">
    <property type="entry name" value="Cyclin-like"/>
    <property type="match status" value="2"/>
</dbReference>
<reference evidence="4 5" key="1">
    <citation type="submission" date="2019-05" db="EMBL/GenBank/DDBJ databases">
        <title>The compact genome of Giardia muris reveals important steps in the evolution of intestinal protozoan parasites.</title>
        <authorList>
            <person name="Xu F."/>
            <person name="Jimenez-Gonzalez A."/>
            <person name="Einarsson E."/>
            <person name="Astvaldsson A."/>
            <person name="Peirasmaki D."/>
            <person name="Eckmann L."/>
            <person name="Andersson J.O."/>
            <person name="Svard S.G."/>
            <person name="Jerlstrom-Hultqvist J."/>
        </authorList>
    </citation>
    <scope>NUCLEOTIDE SEQUENCE [LARGE SCALE GENOMIC DNA]</scope>
    <source>
        <strain evidence="4 5">Roberts-Thomson</strain>
    </source>
</reference>
<feature type="domain" description="Cyclin-like" evidence="3">
    <location>
        <begin position="334"/>
        <end position="417"/>
    </location>
</feature>
<keyword evidence="5" id="KW-1185">Reference proteome</keyword>
<dbReference type="InterPro" id="IPR006671">
    <property type="entry name" value="Cyclin_N"/>
</dbReference>
<sequence length="495" mass="55303">MSERKYERARSNQARCKTPYTHDGDLSLSSLQSGAAEQGASGQSSYLMFSGVAGVFLDQINAHLGYSAPINTSTVRTPVGTIIRNETMAKVWPRAGPRYRGCIGMGDSLLKSSVITNVPDTASTSLRMMRDYGEEIMRVTILQDDAYHAQGLFGRPDYLNAVQAQTLSTLTGTRRQGYPVGLLQPQGHSSTSFRARSRSSSVGSTSVSMSQSFQSVYGDSDVVKLKDVMKGIDYICQVVCKESYALETQYLACSMFHRFMSACQITKNDIRLLSGVCIFVATKFEENYGEALGSTAICAYFADKFTTSEVLNAELRFLEMIDWRINVSSLNPRAYLRPLFRDLGLSEVVRLLASYLAELTLLDPRFLQYRNFEIALACVELAVLSEYANPLHKGLFRPRTCKNFSNAIGQMFLGMTSSDVEGGVGSYDRMNKARKRHCREDVFLAWKDSYSGPRTTQIFKKYAEPAYFEVSVKITPFDSVEEVIAQLERQFQQSK</sequence>
<dbReference type="CDD" id="cd20537">
    <property type="entry name" value="CYCLIN_CCNO-like_rpt2"/>
    <property type="match status" value="1"/>
</dbReference>
<keyword evidence="1" id="KW-0195">Cyclin</keyword>
<evidence type="ECO:0000256" key="2">
    <source>
        <dbReference type="SAM" id="MobiDB-lite"/>
    </source>
</evidence>
<feature type="region of interest" description="Disordered" evidence="2">
    <location>
        <begin position="1"/>
        <end position="21"/>
    </location>
</feature>
<evidence type="ECO:0000259" key="3">
    <source>
        <dbReference type="SMART" id="SM00385"/>
    </source>
</evidence>
<proteinExistence type="inferred from homology"/>
<evidence type="ECO:0000313" key="5">
    <source>
        <dbReference type="Proteomes" id="UP000315496"/>
    </source>
</evidence>
<dbReference type="PANTHER" id="PTHR10177">
    <property type="entry name" value="CYCLINS"/>
    <property type="match status" value="1"/>
</dbReference>
<comment type="similarity">
    <text evidence="1">Belongs to the cyclin family.</text>
</comment>
<dbReference type="SMART" id="SM00385">
    <property type="entry name" value="CYCLIN"/>
    <property type="match status" value="2"/>
</dbReference>
<gene>
    <name evidence="4" type="ORF">GMRT_16281</name>
</gene>
<dbReference type="OrthoDB" id="306099at2759"/>
<dbReference type="InterPro" id="IPR039361">
    <property type="entry name" value="Cyclin"/>
</dbReference>
<name>A0A4Z1T907_GIAMU</name>
<dbReference type="InterPro" id="IPR036915">
    <property type="entry name" value="Cyclin-like_sf"/>
</dbReference>
<evidence type="ECO:0000313" key="4">
    <source>
        <dbReference type="EMBL" id="TNJ29627.1"/>
    </source>
</evidence>
<dbReference type="SUPFAM" id="SSF47954">
    <property type="entry name" value="Cyclin-like"/>
    <property type="match status" value="2"/>
</dbReference>
<comment type="caution">
    <text evidence="4">The sequence shown here is derived from an EMBL/GenBank/DDBJ whole genome shotgun (WGS) entry which is preliminary data.</text>
</comment>
<feature type="compositionally biased region" description="Basic and acidic residues" evidence="2">
    <location>
        <begin position="1"/>
        <end position="10"/>
    </location>
</feature>
<dbReference type="InterPro" id="IPR013763">
    <property type="entry name" value="Cyclin-like_dom"/>
</dbReference>
<organism evidence="4 5">
    <name type="scientific">Giardia muris</name>
    <dbReference type="NCBI Taxonomy" id="5742"/>
    <lineage>
        <taxon>Eukaryota</taxon>
        <taxon>Metamonada</taxon>
        <taxon>Diplomonadida</taxon>
        <taxon>Hexamitidae</taxon>
        <taxon>Giardiinae</taxon>
        <taxon>Giardia</taxon>
    </lineage>
</organism>
<dbReference type="AlphaFoldDB" id="A0A4Z1T907"/>